<dbReference type="Proteomes" id="UP000238220">
    <property type="component" value="Unassembled WGS sequence"/>
</dbReference>
<dbReference type="AlphaFoldDB" id="A0A2S5TB64"/>
<evidence type="ECO:0000313" key="3">
    <source>
        <dbReference type="Proteomes" id="UP000238220"/>
    </source>
</evidence>
<accession>A0A2S5TB64</accession>
<evidence type="ECO:0000256" key="1">
    <source>
        <dbReference type="SAM" id="MobiDB-lite"/>
    </source>
</evidence>
<name>A0A2S5TB64_9GAMM</name>
<evidence type="ECO:0000313" key="2">
    <source>
        <dbReference type="EMBL" id="PPE72186.1"/>
    </source>
</evidence>
<dbReference type="EMBL" id="PSNW01000015">
    <property type="protein sequence ID" value="PPE72186.1"/>
    <property type="molecule type" value="Genomic_DNA"/>
</dbReference>
<feature type="compositionally biased region" description="Low complexity" evidence="1">
    <location>
        <begin position="15"/>
        <end position="29"/>
    </location>
</feature>
<organism evidence="2 3">
    <name type="scientific">Solimonas fluminis</name>
    <dbReference type="NCBI Taxonomy" id="2086571"/>
    <lineage>
        <taxon>Bacteria</taxon>
        <taxon>Pseudomonadati</taxon>
        <taxon>Pseudomonadota</taxon>
        <taxon>Gammaproteobacteria</taxon>
        <taxon>Nevskiales</taxon>
        <taxon>Nevskiaceae</taxon>
        <taxon>Solimonas</taxon>
    </lineage>
</organism>
<gene>
    <name evidence="2" type="ORF">C3942_20040</name>
</gene>
<comment type="caution">
    <text evidence="2">The sequence shown here is derived from an EMBL/GenBank/DDBJ whole genome shotgun (WGS) entry which is preliminary data.</text>
</comment>
<dbReference type="RefSeq" id="WP_104232146.1">
    <property type="nucleotide sequence ID" value="NZ_PSNW01000015.1"/>
</dbReference>
<sequence length="113" mass="12227">MSCAAQAQDELPAIGAGQPVAPAPSQAAPKGPAVKEQTVGTNIFAGEKESPIGLYIMPWRESPAERDIDRPARLLQEQVLPVDRVVFERQLEYYDALSGALKSKGLVTPQERN</sequence>
<proteinExistence type="predicted"/>
<feature type="region of interest" description="Disordered" evidence="1">
    <location>
        <begin position="1"/>
        <end position="40"/>
    </location>
</feature>
<dbReference type="OrthoDB" id="5397661at2"/>
<reference evidence="2 3" key="1">
    <citation type="submission" date="2018-02" db="EMBL/GenBank/DDBJ databases">
        <title>Genome sequencing of Solimonas sp. HR-BB.</title>
        <authorList>
            <person name="Lee Y."/>
            <person name="Jeon C.O."/>
        </authorList>
    </citation>
    <scope>NUCLEOTIDE SEQUENCE [LARGE SCALE GENOMIC DNA]</scope>
    <source>
        <strain evidence="2 3">HR-BB</strain>
    </source>
</reference>
<protein>
    <submittedName>
        <fullName evidence="2">Uncharacterized protein</fullName>
    </submittedName>
</protein>
<keyword evidence="3" id="KW-1185">Reference proteome</keyword>